<dbReference type="Pfam" id="PF05223">
    <property type="entry name" value="MecA_N"/>
    <property type="match status" value="1"/>
</dbReference>
<dbReference type="AlphaFoldDB" id="A0A1Y2N223"/>
<sequence>MIPGPSYSAIVLRSLRNRPVVLAVVIAVLATAGVVIALLRPWDGAGTAAQRYTTAWAAGDVSTAAALTSDPQGAAVYLERAGTDLGATSMTARVTGTRTDDDRATSTVEVDWDLGQGRRWTYTLELPLLAAPETATNDTGWAVDWSPAAFAPGLGDGQRPVNRTVNAEPAPVLDASGATLLAPVPVVSITLDPRQGDLAQTASALGPALGGIDPAITARSITDGANNTPEGQAYTAAVLREPDYERVRERIEDLPGVRFVRSTRLLPPDSGFAGQVIQGARTEIDRAAGGTPGWSVDAVGPDGATASSLVGAPPTPGAPVTLELDRTVQEAAQGAVDGESRQAMIVAIRPSTGAVLAVAQNAAADRDGALALTGRYPPGSTFKMVTAYGAMPAENLTPQSPVECPGSTVIDGRTLPNEDSFALGTVPLQQAFARSCNTTFSRLALGLPPEGLPEAGRALGFGADWTIPGMTTITGSVDAATDDLQRSVDGIGQGDVLASPFGMAMVSATIEHGAPVTPTLIRGLPTEATVAPGTPDPAVLDQLRPMMRAVVTSGTATAANGQGEVFGKTGTAEYAGPDGTNRAHGWFTGYRGDLAFATLIVDGGSSGPAVGLSARFLAGVPR</sequence>
<dbReference type="InterPro" id="IPR007887">
    <property type="entry name" value="MecA_N"/>
</dbReference>
<dbReference type="GO" id="GO:0071555">
    <property type="term" value="P:cell wall organization"/>
    <property type="evidence" value="ECO:0007669"/>
    <property type="project" value="TreeGrafter"/>
</dbReference>
<keyword evidence="1" id="KW-0472">Membrane</keyword>
<gene>
    <name evidence="4" type="primary">pbp</name>
    <name evidence="4" type="ORF">BG845_02153</name>
</gene>
<dbReference type="GO" id="GO:0008658">
    <property type="term" value="F:penicillin binding"/>
    <property type="evidence" value="ECO:0007669"/>
    <property type="project" value="InterPro"/>
</dbReference>
<dbReference type="EMBL" id="MIGB01000009">
    <property type="protein sequence ID" value="OSY41251.1"/>
    <property type="molecule type" value="Genomic_DNA"/>
</dbReference>
<evidence type="ECO:0000313" key="5">
    <source>
        <dbReference type="Proteomes" id="UP000194360"/>
    </source>
</evidence>
<dbReference type="PANTHER" id="PTHR30627">
    <property type="entry name" value="PEPTIDOGLYCAN D,D-TRANSPEPTIDASE"/>
    <property type="match status" value="1"/>
</dbReference>
<evidence type="ECO:0000259" key="2">
    <source>
        <dbReference type="Pfam" id="PF00905"/>
    </source>
</evidence>
<dbReference type="Proteomes" id="UP000194360">
    <property type="component" value="Unassembled WGS sequence"/>
</dbReference>
<dbReference type="SUPFAM" id="SSF56601">
    <property type="entry name" value="beta-lactamase/transpeptidase-like"/>
    <property type="match status" value="1"/>
</dbReference>
<accession>A0A1Y2N223</accession>
<keyword evidence="1" id="KW-1133">Transmembrane helix</keyword>
<dbReference type="STRING" id="2074.BG845_02153"/>
<protein>
    <submittedName>
        <fullName evidence="4">Beta-lactam-inducible penicillin-binding protein</fullName>
    </submittedName>
</protein>
<dbReference type="Pfam" id="PF00905">
    <property type="entry name" value="Transpeptidase"/>
    <property type="match status" value="1"/>
</dbReference>
<evidence type="ECO:0000259" key="3">
    <source>
        <dbReference type="Pfam" id="PF05223"/>
    </source>
</evidence>
<feature type="domain" description="Penicillin-binding protein transpeptidase" evidence="2">
    <location>
        <begin position="344"/>
        <end position="604"/>
    </location>
</feature>
<dbReference type="GO" id="GO:0005886">
    <property type="term" value="C:plasma membrane"/>
    <property type="evidence" value="ECO:0007669"/>
    <property type="project" value="TreeGrafter"/>
</dbReference>
<comment type="caution">
    <text evidence="4">The sequence shown here is derived from an EMBL/GenBank/DDBJ whole genome shotgun (WGS) entry which is preliminary data.</text>
</comment>
<feature type="transmembrane region" description="Helical" evidence="1">
    <location>
        <begin position="20"/>
        <end position="42"/>
    </location>
</feature>
<evidence type="ECO:0000256" key="1">
    <source>
        <dbReference type="SAM" id="Phobius"/>
    </source>
</evidence>
<feature type="domain" description="NTF2-like N-terminal transpeptidase" evidence="3">
    <location>
        <begin position="45"/>
        <end position="158"/>
    </location>
</feature>
<dbReference type="Gene3D" id="3.40.710.10">
    <property type="entry name" value="DD-peptidase/beta-lactamase superfamily"/>
    <property type="match status" value="1"/>
</dbReference>
<organism evidence="4 5">
    <name type="scientific">Pseudonocardia autotrophica</name>
    <name type="common">Amycolata autotrophica</name>
    <name type="synonym">Nocardia autotrophica</name>
    <dbReference type="NCBI Taxonomy" id="2074"/>
    <lineage>
        <taxon>Bacteria</taxon>
        <taxon>Bacillati</taxon>
        <taxon>Actinomycetota</taxon>
        <taxon>Actinomycetes</taxon>
        <taxon>Pseudonocardiales</taxon>
        <taxon>Pseudonocardiaceae</taxon>
        <taxon>Pseudonocardia</taxon>
    </lineage>
</organism>
<name>A0A1Y2N223_PSEAH</name>
<proteinExistence type="predicted"/>
<dbReference type="InterPro" id="IPR050515">
    <property type="entry name" value="Beta-lactam/transpept"/>
</dbReference>
<reference evidence="4 5" key="1">
    <citation type="submission" date="2016-09" db="EMBL/GenBank/DDBJ databases">
        <title>Pseudonocardia autotrophica DSM535, a candidate organism with high potential of specific P450 cytochromes.</title>
        <authorList>
            <person name="Grumaz C."/>
            <person name="Vainshtein Y."/>
            <person name="Kirstahler P."/>
            <person name="Sohn K."/>
        </authorList>
    </citation>
    <scope>NUCLEOTIDE SEQUENCE [LARGE SCALE GENOMIC DNA]</scope>
    <source>
        <strain evidence="4 5">DSM 535</strain>
    </source>
</reference>
<keyword evidence="1" id="KW-0812">Transmembrane</keyword>
<keyword evidence="5" id="KW-1185">Reference proteome</keyword>
<dbReference type="InterPro" id="IPR012338">
    <property type="entry name" value="Beta-lactam/transpept-like"/>
</dbReference>
<dbReference type="GO" id="GO:0071972">
    <property type="term" value="F:peptidoglycan L,D-transpeptidase activity"/>
    <property type="evidence" value="ECO:0007669"/>
    <property type="project" value="TreeGrafter"/>
</dbReference>
<dbReference type="InterPro" id="IPR001460">
    <property type="entry name" value="PCN-bd_Tpept"/>
</dbReference>
<dbReference type="GO" id="GO:0046677">
    <property type="term" value="P:response to antibiotic"/>
    <property type="evidence" value="ECO:0007669"/>
    <property type="project" value="InterPro"/>
</dbReference>
<dbReference type="PANTHER" id="PTHR30627:SF24">
    <property type="entry name" value="PENICILLIN-BINDING PROTEIN 4B"/>
    <property type="match status" value="1"/>
</dbReference>
<evidence type="ECO:0000313" key="4">
    <source>
        <dbReference type="EMBL" id="OSY41251.1"/>
    </source>
</evidence>